<dbReference type="Proteomes" id="UP001312865">
    <property type="component" value="Unassembled WGS sequence"/>
</dbReference>
<gene>
    <name evidence="2" type="ORF">WAK64_04320</name>
</gene>
<keyword evidence="2" id="KW-0808">Transferase</keyword>
<dbReference type="Pfam" id="PF01909">
    <property type="entry name" value="NTP_transf_2"/>
    <property type="match status" value="1"/>
</dbReference>
<organism evidence="2 3">
    <name type="scientific">Bacillus spongiae</name>
    <dbReference type="NCBI Taxonomy" id="2683610"/>
    <lineage>
        <taxon>Bacteria</taxon>
        <taxon>Bacillati</taxon>
        <taxon>Bacillota</taxon>
        <taxon>Bacilli</taxon>
        <taxon>Bacillales</taxon>
        <taxon>Bacillaceae</taxon>
        <taxon>Bacillus</taxon>
    </lineage>
</organism>
<dbReference type="RefSeq" id="WP_336585717.1">
    <property type="nucleotide sequence ID" value="NZ_JBBAXC010000003.1"/>
</dbReference>
<dbReference type="InterPro" id="IPR002934">
    <property type="entry name" value="Polymerase_NTP_transf_dom"/>
</dbReference>
<name>A0ABU8HAD5_9BACI</name>
<sequence length="257" mass="29780">MKQDEAVKSISQSLIDDPMVQAIFLKGSMGRGENDEYSDVDLYCLVDENDEKEFLANRLRHLEAYRNILFSDDIFIIAPQIIVVYDNLLHVDFFTVTPKSFKEKDFFQVIYDPKGLLTPFQLTQNLLLSPNEFDVHVTDVAWFLFQYNKAYKRGNALWAVDMLHQVMTHLSKVLLHRYKPERAQLGLKALESLLPSTQLDEVRKIFTYITPDTHELSVQSIISLLQKEIEWIESTLEEGSQAGSFMKTMMNELECIS</sequence>
<proteinExistence type="predicted"/>
<dbReference type="CDD" id="cd05403">
    <property type="entry name" value="NT_KNTase_like"/>
    <property type="match status" value="1"/>
</dbReference>
<feature type="domain" description="Polymerase nucleotidyl transferase" evidence="1">
    <location>
        <begin position="16"/>
        <end position="64"/>
    </location>
</feature>
<reference evidence="2 3" key="1">
    <citation type="journal article" date="2018" name="J. Microbiol.">
        <title>Bacillus spongiae sp. nov., isolated from sponge of Jeju Island.</title>
        <authorList>
            <person name="Lee G.E."/>
            <person name="Im W.T."/>
            <person name="Park J.S."/>
        </authorList>
    </citation>
    <scope>NUCLEOTIDE SEQUENCE [LARGE SCALE GENOMIC DNA]</scope>
    <source>
        <strain evidence="2 3">135PIL107-10</strain>
    </source>
</reference>
<dbReference type="SUPFAM" id="SSF81301">
    <property type="entry name" value="Nucleotidyltransferase"/>
    <property type="match status" value="1"/>
</dbReference>
<dbReference type="InterPro" id="IPR043519">
    <property type="entry name" value="NT_sf"/>
</dbReference>
<dbReference type="EMBL" id="JBBAXC010000003">
    <property type="protein sequence ID" value="MEI5906278.1"/>
    <property type="molecule type" value="Genomic_DNA"/>
</dbReference>
<evidence type="ECO:0000313" key="3">
    <source>
        <dbReference type="Proteomes" id="UP001312865"/>
    </source>
</evidence>
<dbReference type="GO" id="GO:0016779">
    <property type="term" value="F:nucleotidyltransferase activity"/>
    <property type="evidence" value="ECO:0007669"/>
    <property type="project" value="UniProtKB-KW"/>
</dbReference>
<accession>A0ABU8HAD5</accession>
<keyword evidence="3" id="KW-1185">Reference proteome</keyword>
<keyword evidence="2" id="KW-0548">Nucleotidyltransferase</keyword>
<evidence type="ECO:0000313" key="2">
    <source>
        <dbReference type="EMBL" id="MEI5906278.1"/>
    </source>
</evidence>
<evidence type="ECO:0000259" key="1">
    <source>
        <dbReference type="Pfam" id="PF01909"/>
    </source>
</evidence>
<comment type="caution">
    <text evidence="2">The sequence shown here is derived from an EMBL/GenBank/DDBJ whole genome shotgun (WGS) entry which is preliminary data.</text>
</comment>
<protein>
    <submittedName>
        <fullName evidence="2">Nucleotidyltransferase domain-containing protein</fullName>
        <ecNumber evidence="2">2.7.7.-</ecNumber>
    </submittedName>
</protein>
<dbReference type="EC" id="2.7.7.-" evidence="2"/>
<dbReference type="Gene3D" id="3.30.460.10">
    <property type="entry name" value="Beta Polymerase, domain 2"/>
    <property type="match status" value="1"/>
</dbReference>